<reference evidence="1 2" key="1">
    <citation type="journal article" date="2022" name="New Phytol.">
        <title>Ecological generalism drives hyperdiversity of secondary metabolite gene clusters in xylarialean endophytes.</title>
        <authorList>
            <person name="Franco M.E.E."/>
            <person name="Wisecaver J.H."/>
            <person name="Arnold A.E."/>
            <person name="Ju Y.M."/>
            <person name="Slot J.C."/>
            <person name="Ahrendt S."/>
            <person name="Moore L.P."/>
            <person name="Eastman K.E."/>
            <person name="Scott K."/>
            <person name="Konkel Z."/>
            <person name="Mondo S.J."/>
            <person name="Kuo A."/>
            <person name="Hayes R.D."/>
            <person name="Haridas S."/>
            <person name="Andreopoulos B."/>
            <person name="Riley R."/>
            <person name="LaButti K."/>
            <person name="Pangilinan J."/>
            <person name="Lipzen A."/>
            <person name="Amirebrahimi M."/>
            <person name="Yan J."/>
            <person name="Adam C."/>
            <person name="Keymanesh K."/>
            <person name="Ng V."/>
            <person name="Louie K."/>
            <person name="Northen T."/>
            <person name="Drula E."/>
            <person name="Henrissat B."/>
            <person name="Hsieh H.M."/>
            <person name="Youens-Clark K."/>
            <person name="Lutzoni F."/>
            <person name="Miadlikowska J."/>
            <person name="Eastwood D.C."/>
            <person name="Hamelin R.C."/>
            <person name="Grigoriev I.V."/>
            <person name="U'Ren J.M."/>
        </authorList>
    </citation>
    <scope>NUCLEOTIDE SEQUENCE [LARGE SCALE GENOMIC DNA]</scope>
    <source>
        <strain evidence="1 2">CBS 119005</strain>
    </source>
</reference>
<gene>
    <name evidence="1" type="ORF">F4820DRAFT_407821</name>
</gene>
<dbReference type="EMBL" id="MU393433">
    <property type="protein sequence ID" value="KAI4869030.1"/>
    <property type="molecule type" value="Genomic_DNA"/>
</dbReference>
<dbReference type="Proteomes" id="UP001497700">
    <property type="component" value="Unassembled WGS sequence"/>
</dbReference>
<accession>A0ACB9ZDZ5</accession>
<proteinExistence type="predicted"/>
<organism evidence="1 2">
    <name type="scientific">Hypoxylon rubiginosum</name>
    <dbReference type="NCBI Taxonomy" id="110542"/>
    <lineage>
        <taxon>Eukaryota</taxon>
        <taxon>Fungi</taxon>
        <taxon>Dikarya</taxon>
        <taxon>Ascomycota</taxon>
        <taxon>Pezizomycotina</taxon>
        <taxon>Sordariomycetes</taxon>
        <taxon>Xylariomycetidae</taxon>
        <taxon>Xylariales</taxon>
        <taxon>Hypoxylaceae</taxon>
        <taxon>Hypoxylon</taxon>
    </lineage>
</organism>
<comment type="caution">
    <text evidence="1">The sequence shown here is derived from an EMBL/GenBank/DDBJ whole genome shotgun (WGS) entry which is preliminary data.</text>
</comment>
<sequence length="321" mass="35776">MSGLVPRSEPLFIWIVCLTSLATVVLLLRFWAAWLVKRPFSADDGFVILAYATILIETGLFTWGLFEGSLGNSIYELTFIDMIILAKMVFSSSLVWLVGNVAVKLSVLCLYHRTFTSTRFKRLLYMVMGLTTLYGISFLGAILSRCRPIDGAWNFRPGTSCRDSRVEDVASTILSLCIGLIIILLPIPMLWSLRIEPYKRIALSLVFGIGMITIGVMCWRVIAIEDWVNDTAVDFTSQLPDLALIVMLELCLGVIVTCVPALVPIMDICLKPLISRYWPGMVAGPEHSGDRSQTKYFELEGSHGLSNAGRLYQNTPSVPRH</sequence>
<name>A0ACB9ZDZ5_9PEZI</name>
<evidence type="ECO:0000313" key="1">
    <source>
        <dbReference type="EMBL" id="KAI4869030.1"/>
    </source>
</evidence>
<protein>
    <submittedName>
        <fullName evidence="1">Uncharacterized protein</fullName>
    </submittedName>
</protein>
<keyword evidence="2" id="KW-1185">Reference proteome</keyword>
<evidence type="ECO:0000313" key="2">
    <source>
        <dbReference type="Proteomes" id="UP001497700"/>
    </source>
</evidence>